<proteinExistence type="predicted"/>
<feature type="domain" description="Peptidase S1" evidence="5">
    <location>
        <begin position="27"/>
        <end position="366"/>
    </location>
</feature>
<dbReference type="InterPro" id="IPR050430">
    <property type="entry name" value="Peptidase_S1"/>
</dbReference>
<keyword evidence="2" id="KW-0378">Hydrolase</keyword>
<comment type="caution">
    <text evidence="6">The sequence shown here is derived from an EMBL/GenBank/DDBJ whole genome shotgun (WGS) entry which is preliminary data.</text>
</comment>
<protein>
    <recommendedName>
        <fullName evidence="5">Peptidase S1 domain-containing protein</fullName>
    </recommendedName>
</protein>
<dbReference type="SMART" id="SM00020">
    <property type="entry name" value="Tryp_SPc"/>
    <property type="match status" value="1"/>
</dbReference>
<gene>
    <name evidence="6" type="ORF">JYU34_019191</name>
</gene>
<reference evidence="6 7" key="1">
    <citation type="submission" date="2021-06" db="EMBL/GenBank/DDBJ databases">
        <title>A haploid diamondback moth (Plutella xylostella L.) genome assembly resolves 31 chromosomes and identifies a diamide resistance mutation.</title>
        <authorList>
            <person name="Ward C.M."/>
            <person name="Perry K.D."/>
            <person name="Baker G."/>
            <person name="Powis K."/>
            <person name="Heckel D.G."/>
            <person name="Baxter S.W."/>
        </authorList>
    </citation>
    <scope>NUCLEOTIDE SEQUENCE [LARGE SCALE GENOMIC DNA]</scope>
    <source>
        <strain evidence="6 7">LV</strain>
        <tissue evidence="6">Single pupa</tissue>
    </source>
</reference>
<evidence type="ECO:0000259" key="5">
    <source>
        <dbReference type="PROSITE" id="PS50240"/>
    </source>
</evidence>
<dbReference type="PROSITE" id="PS50240">
    <property type="entry name" value="TRYPSIN_DOM"/>
    <property type="match status" value="1"/>
</dbReference>
<keyword evidence="3" id="KW-0720">Serine protease</keyword>
<name>A0ABQ7PW91_PLUXY</name>
<dbReference type="Gene3D" id="2.40.10.10">
    <property type="entry name" value="Trypsin-like serine proteases"/>
    <property type="match status" value="2"/>
</dbReference>
<evidence type="ECO:0000313" key="6">
    <source>
        <dbReference type="EMBL" id="KAG7297250.1"/>
    </source>
</evidence>
<keyword evidence="7" id="KW-1185">Reference proteome</keyword>
<organism evidence="6 7">
    <name type="scientific">Plutella xylostella</name>
    <name type="common">Diamondback moth</name>
    <name type="synonym">Plutella maculipennis</name>
    <dbReference type="NCBI Taxonomy" id="51655"/>
    <lineage>
        <taxon>Eukaryota</taxon>
        <taxon>Metazoa</taxon>
        <taxon>Ecdysozoa</taxon>
        <taxon>Arthropoda</taxon>
        <taxon>Hexapoda</taxon>
        <taxon>Insecta</taxon>
        <taxon>Pterygota</taxon>
        <taxon>Neoptera</taxon>
        <taxon>Endopterygota</taxon>
        <taxon>Lepidoptera</taxon>
        <taxon>Glossata</taxon>
        <taxon>Ditrysia</taxon>
        <taxon>Yponomeutoidea</taxon>
        <taxon>Plutellidae</taxon>
        <taxon>Plutella</taxon>
    </lineage>
</organism>
<dbReference type="PANTHER" id="PTHR24276">
    <property type="entry name" value="POLYSERASE-RELATED"/>
    <property type="match status" value="1"/>
</dbReference>
<evidence type="ECO:0000256" key="2">
    <source>
        <dbReference type="ARBA" id="ARBA00022801"/>
    </source>
</evidence>
<dbReference type="InterPro" id="IPR009003">
    <property type="entry name" value="Peptidase_S1_PA"/>
</dbReference>
<dbReference type="EMBL" id="JAHIBW010000026">
    <property type="protein sequence ID" value="KAG7297250.1"/>
    <property type="molecule type" value="Genomic_DNA"/>
</dbReference>
<dbReference type="InterPro" id="IPR043504">
    <property type="entry name" value="Peptidase_S1_PA_chymotrypsin"/>
</dbReference>
<dbReference type="Proteomes" id="UP000823941">
    <property type="component" value="Chromosome 26"/>
</dbReference>
<keyword evidence="4" id="KW-1015">Disulfide bond</keyword>
<keyword evidence="1" id="KW-0645">Protease</keyword>
<sequence length="399" mass="45273">MHGFYEHNVFFTIFLTVITVGNSERRIIGGSAENSDKNYMVYFVKSREATVKYDAWLCGGALVLPAFIITSAACMEDVTYMYAIAGYKYYLTSEEIYTNPCAMLTKRKVVMTCIPKPYSFAYNDMKKWVNLDIAVAKVERPYNFHDVNLYLSHQCSYAPGMIEVNYDEKYQRPGTDAFVLGWGHKRYYRQQKDSTDYNSKVLHSSSVAIRDVSVCTSSWPEEVHHVIRKYMICSNGSGSLDSSGNRIDEQRDGAVKRDGCSPDKCGVNYDNNSDSHNTRRNGFCQNDHGGPLVGWAGTHEVLLGVQSAFLLNQEMECVGPYLYTSTVCNSAFLDCVLTNGKRLNMNCRSKKPEELGFRMVNRRISWDGHPDGPAANELLKMRPEFGRTEEVIRPQVPIY</sequence>
<accession>A0ABQ7PW91</accession>
<dbReference type="PANTHER" id="PTHR24276:SF98">
    <property type="entry name" value="FI18310P1-RELATED"/>
    <property type="match status" value="1"/>
</dbReference>
<evidence type="ECO:0000256" key="3">
    <source>
        <dbReference type="ARBA" id="ARBA00022825"/>
    </source>
</evidence>
<evidence type="ECO:0000256" key="1">
    <source>
        <dbReference type="ARBA" id="ARBA00022670"/>
    </source>
</evidence>
<dbReference type="SUPFAM" id="SSF50494">
    <property type="entry name" value="Trypsin-like serine proteases"/>
    <property type="match status" value="1"/>
</dbReference>
<evidence type="ECO:0000313" key="7">
    <source>
        <dbReference type="Proteomes" id="UP000823941"/>
    </source>
</evidence>
<evidence type="ECO:0000256" key="4">
    <source>
        <dbReference type="ARBA" id="ARBA00023157"/>
    </source>
</evidence>
<dbReference type="InterPro" id="IPR001254">
    <property type="entry name" value="Trypsin_dom"/>
</dbReference>
<dbReference type="Pfam" id="PF00089">
    <property type="entry name" value="Trypsin"/>
    <property type="match status" value="1"/>
</dbReference>